<dbReference type="EMBL" id="CAUOFW020001513">
    <property type="protein sequence ID" value="CAK9145869.1"/>
    <property type="molecule type" value="Genomic_DNA"/>
</dbReference>
<dbReference type="InterPro" id="IPR013083">
    <property type="entry name" value="Znf_RING/FYVE/PHD"/>
</dbReference>
<proteinExistence type="predicted"/>
<keyword evidence="2 4" id="KW-0863">Zinc-finger</keyword>
<dbReference type="PROSITE" id="PS50089">
    <property type="entry name" value="ZF_RING_2"/>
    <property type="match status" value="1"/>
</dbReference>
<dbReference type="Pfam" id="PF13920">
    <property type="entry name" value="zf-C3HC4_3"/>
    <property type="match status" value="1"/>
</dbReference>
<dbReference type="PIRSF" id="PIRSF036836">
    <property type="entry name" value="RNase_bind_SBP1"/>
    <property type="match status" value="1"/>
</dbReference>
<keyword evidence="3" id="KW-0862">Zinc</keyword>
<feature type="domain" description="RING-type" evidence="5">
    <location>
        <begin position="210"/>
        <end position="244"/>
    </location>
</feature>
<dbReference type="Proteomes" id="UP001642360">
    <property type="component" value="Unassembled WGS sequence"/>
</dbReference>
<sequence>MKEVAQTGVPPSSINLFSSLQHQHPPQSLFSTALRLDLNCQPPPQKITTPFKSFTPLLTQVDAENDLSSNIQEQIIKYTYMFMQGDQLRYKIADLWRKNYTDLLCAAEERAAKKLKERELEMANTTRRNCELEEKVAQFRAEAQVWQAKAKNLEQTTSSLMAALQEAKLHGGSVEEGKRLSCAGCEGTQQEDAESSFVDPDRVELVRLACKACERRVATVMMWPCRHVCVCVRCDAVSKACPVCLLRKTTSVEVCLP</sequence>
<evidence type="ECO:0000256" key="1">
    <source>
        <dbReference type="ARBA" id="ARBA00022723"/>
    </source>
</evidence>
<accession>A0ABC8RS93</accession>
<evidence type="ECO:0000256" key="3">
    <source>
        <dbReference type="ARBA" id="ARBA00022833"/>
    </source>
</evidence>
<dbReference type="PANTHER" id="PTHR42647">
    <property type="entry name" value="SBP (S-RIBONUCLEASE BINDING PROTEIN) FAMILY PROTEIN"/>
    <property type="match status" value="1"/>
</dbReference>
<evidence type="ECO:0000313" key="7">
    <source>
        <dbReference type="Proteomes" id="UP001642360"/>
    </source>
</evidence>
<comment type="caution">
    <text evidence="6">The sequence shown here is derived from an EMBL/GenBank/DDBJ whole genome shotgun (WGS) entry which is preliminary data.</text>
</comment>
<gene>
    <name evidence="6" type="ORF">ILEXP_LOCUS13687</name>
</gene>
<dbReference type="InterPro" id="IPR001841">
    <property type="entry name" value="Znf_RING"/>
</dbReference>
<organism evidence="6 7">
    <name type="scientific">Ilex paraguariensis</name>
    <name type="common">yerba mate</name>
    <dbReference type="NCBI Taxonomy" id="185542"/>
    <lineage>
        <taxon>Eukaryota</taxon>
        <taxon>Viridiplantae</taxon>
        <taxon>Streptophyta</taxon>
        <taxon>Embryophyta</taxon>
        <taxon>Tracheophyta</taxon>
        <taxon>Spermatophyta</taxon>
        <taxon>Magnoliopsida</taxon>
        <taxon>eudicotyledons</taxon>
        <taxon>Gunneridae</taxon>
        <taxon>Pentapetalae</taxon>
        <taxon>asterids</taxon>
        <taxon>campanulids</taxon>
        <taxon>Aquifoliales</taxon>
        <taxon>Aquifoliaceae</taxon>
        <taxon>Ilex</taxon>
    </lineage>
</organism>
<evidence type="ECO:0000259" key="5">
    <source>
        <dbReference type="PROSITE" id="PS50089"/>
    </source>
</evidence>
<evidence type="ECO:0000313" key="6">
    <source>
        <dbReference type="EMBL" id="CAK9145869.1"/>
    </source>
</evidence>
<keyword evidence="7" id="KW-1185">Reference proteome</keyword>
<dbReference type="AlphaFoldDB" id="A0ABC8RS93"/>
<keyword evidence="1" id="KW-0479">Metal-binding</keyword>
<protein>
    <recommendedName>
        <fullName evidence="5">RING-type domain-containing protein</fullName>
    </recommendedName>
</protein>
<dbReference type="Gene3D" id="3.30.40.10">
    <property type="entry name" value="Zinc/RING finger domain, C3HC4 (zinc finger)"/>
    <property type="match status" value="1"/>
</dbReference>
<reference evidence="6 7" key="1">
    <citation type="submission" date="2024-02" db="EMBL/GenBank/DDBJ databases">
        <authorList>
            <person name="Vignale AGUSTIN F."/>
            <person name="Sosa J E."/>
            <person name="Modenutti C."/>
        </authorList>
    </citation>
    <scope>NUCLEOTIDE SEQUENCE [LARGE SCALE GENOMIC DNA]</scope>
</reference>
<evidence type="ECO:0000256" key="2">
    <source>
        <dbReference type="ARBA" id="ARBA00022771"/>
    </source>
</evidence>
<name>A0ABC8RS93_9AQUA</name>
<evidence type="ECO:0000256" key="4">
    <source>
        <dbReference type="PROSITE-ProRule" id="PRU00175"/>
    </source>
</evidence>
<dbReference type="PANTHER" id="PTHR42647:SF5">
    <property type="entry name" value="SBP (S-RIBONUCLEASE BINDING PROTEIN) FAMILY PROTEIN"/>
    <property type="match status" value="1"/>
</dbReference>
<dbReference type="GO" id="GO:0008270">
    <property type="term" value="F:zinc ion binding"/>
    <property type="evidence" value="ECO:0007669"/>
    <property type="project" value="UniProtKB-KW"/>
</dbReference>